<evidence type="ECO:0000256" key="5">
    <source>
        <dbReference type="ARBA" id="ARBA00023136"/>
    </source>
</evidence>
<accession>A0A1F5FJH0</accession>
<dbReference type="InterPro" id="IPR023353">
    <property type="entry name" value="LemA-like_dom_sf"/>
</dbReference>
<dbReference type="PANTHER" id="PTHR34478">
    <property type="entry name" value="PROTEIN LEMA"/>
    <property type="match status" value="1"/>
</dbReference>
<dbReference type="Gene3D" id="1.20.1440.20">
    <property type="entry name" value="LemA-like domain"/>
    <property type="match status" value="1"/>
</dbReference>
<protein>
    <recommendedName>
        <fullName evidence="9">LemA family protein</fullName>
    </recommendedName>
</protein>
<dbReference type="InterPro" id="IPR007156">
    <property type="entry name" value="MamQ_LemA"/>
</dbReference>
<dbReference type="Pfam" id="PF04011">
    <property type="entry name" value="LemA"/>
    <property type="match status" value="1"/>
</dbReference>
<gene>
    <name evidence="7" type="ORF">A2368_04435</name>
</gene>
<name>A0A1F5FJH0_9BACT</name>
<evidence type="ECO:0000256" key="2">
    <source>
        <dbReference type="ARBA" id="ARBA00008854"/>
    </source>
</evidence>
<keyword evidence="3" id="KW-0812">Transmembrane</keyword>
<comment type="caution">
    <text evidence="7">The sequence shown here is derived from an EMBL/GenBank/DDBJ whole genome shotgun (WGS) entry which is preliminary data.</text>
</comment>
<dbReference type="PANTHER" id="PTHR34478:SF1">
    <property type="entry name" value="PROTEIN LEMA"/>
    <property type="match status" value="1"/>
</dbReference>
<evidence type="ECO:0000256" key="4">
    <source>
        <dbReference type="ARBA" id="ARBA00022989"/>
    </source>
</evidence>
<comment type="similarity">
    <text evidence="2">Belongs to the LemA family.</text>
</comment>
<evidence type="ECO:0000256" key="1">
    <source>
        <dbReference type="ARBA" id="ARBA00004167"/>
    </source>
</evidence>
<feature type="compositionally biased region" description="Basic and acidic residues" evidence="6">
    <location>
        <begin position="182"/>
        <end position="195"/>
    </location>
</feature>
<evidence type="ECO:0000313" key="8">
    <source>
        <dbReference type="Proteomes" id="UP000176682"/>
    </source>
</evidence>
<evidence type="ECO:0000313" key="7">
    <source>
        <dbReference type="EMBL" id="OGD79795.1"/>
    </source>
</evidence>
<sequence>MPILAIIVIAVLAIAAYLIATYNRFVTIKTQIEASIQEIGNQLKRQADLIPNLENSVKGFLKHEKGIFEELTSARKAVETAVKSGTAKALDAAEEQVSAVLPKIQILVESNPEIKSAELVGNLMNELRDTADKLMYARRTVIDLTQDFNQMLVTIPSSLVGTLFGMTKQSGLSTPMSGTHLEVAESETKSPKINL</sequence>
<keyword evidence="5" id="KW-0472">Membrane</keyword>
<dbReference type="GO" id="GO:0016020">
    <property type="term" value="C:membrane"/>
    <property type="evidence" value="ECO:0007669"/>
    <property type="project" value="UniProtKB-SubCell"/>
</dbReference>
<organism evidence="7 8">
    <name type="scientific">Candidatus Collierbacteria bacterium RIFOXYB1_FULL_49_13</name>
    <dbReference type="NCBI Taxonomy" id="1817728"/>
    <lineage>
        <taxon>Bacteria</taxon>
        <taxon>Candidatus Collieribacteriota</taxon>
    </lineage>
</organism>
<keyword evidence="4" id="KW-1133">Transmembrane helix</keyword>
<evidence type="ECO:0000256" key="6">
    <source>
        <dbReference type="SAM" id="MobiDB-lite"/>
    </source>
</evidence>
<dbReference type="EMBL" id="MFAM01000009">
    <property type="protein sequence ID" value="OGD79795.1"/>
    <property type="molecule type" value="Genomic_DNA"/>
</dbReference>
<dbReference type="SUPFAM" id="SSF140478">
    <property type="entry name" value="LemA-like"/>
    <property type="match status" value="1"/>
</dbReference>
<evidence type="ECO:0000256" key="3">
    <source>
        <dbReference type="ARBA" id="ARBA00022692"/>
    </source>
</evidence>
<dbReference type="AlphaFoldDB" id="A0A1F5FJH0"/>
<comment type="subcellular location">
    <subcellularLocation>
        <location evidence="1">Membrane</location>
        <topology evidence="1">Single-pass membrane protein</topology>
    </subcellularLocation>
</comment>
<feature type="region of interest" description="Disordered" evidence="6">
    <location>
        <begin position="174"/>
        <end position="195"/>
    </location>
</feature>
<reference evidence="7 8" key="1">
    <citation type="journal article" date="2016" name="Nat. Commun.">
        <title>Thousands of microbial genomes shed light on interconnected biogeochemical processes in an aquifer system.</title>
        <authorList>
            <person name="Anantharaman K."/>
            <person name="Brown C.T."/>
            <person name="Hug L.A."/>
            <person name="Sharon I."/>
            <person name="Castelle C.J."/>
            <person name="Probst A.J."/>
            <person name="Thomas B.C."/>
            <person name="Singh A."/>
            <person name="Wilkins M.J."/>
            <person name="Karaoz U."/>
            <person name="Brodie E.L."/>
            <person name="Williams K.H."/>
            <person name="Hubbard S.S."/>
            <person name="Banfield J.F."/>
        </authorList>
    </citation>
    <scope>NUCLEOTIDE SEQUENCE [LARGE SCALE GENOMIC DNA]</scope>
</reference>
<proteinExistence type="inferred from homology"/>
<evidence type="ECO:0008006" key="9">
    <source>
        <dbReference type="Google" id="ProtNLM"/>
    </source>
</evidence>
<dbReference type="Proteomes" id="UP000176682">
    <property type="component" value="Unassembled WGS sequence"/>
</dbReference>